<dbReference type="OrthoDB" id="273070at2759"/>
<feature type="domain" description="C2H2-type" evidence="3">
    <location>
        <begin position="110"/>
        <end position="132"/>
    </location>
</feature>
<dbReference type="Pfam" id="PF10453">
    <property type="entry name" value="NUFIP1"/>
    <property type="match status" value="1"/>
</dbReference>
<dbReference type="Proteomes" id="UP000770661">
    <property type="component" value="Unassembled WGS sequence"/>
</dbReference>
<feature type="region of interest" description="Disordered" evidence="2">
    <location>
        <begin position="370"/>
        <end position="394"/>
    </location>
</feature>
<reference evidence="4" key="1">
    <citation type="submission" date="2020-07" db="EMBL/GenBank/DDBJ databases">
        <title>The High-quality genome of the commercially important snow crab, Chionoecetes opilio.</title>
        <authorList>
            <person name="Jeong J.-H."/>
            <person name="Ryu S."/>
        </authorList>
    </citation>
    <scope>NUCLEOTIDE SEQUENCE</scope>
    <source>
        <strain evidence="4">MADBK_172401_WGS</strain>
        <tissue evidence="4">Digestive gland</tissue>
    </source>
</reference>
<feature type="compositionally biased region" description="Basic and acidic residues" evidence="2">
    <location>
        <begin position="571"/>
        <end position="624"/>
    </location>
</feature>
<dbReference type="PROSITE" id="PS50157">
    <property type="entry name" value="ZINC_FINGER_C2H2_2"/>
    <property type="match status" value="1"/>
</dbReference>
<dbReference type="PANTHER" id="PTHR13309">
    <property type="entry name" value="NUCLEAR FRAGILE X MENTAL RETARDATION PROTEIN INTERACTING PROTEIN 1"/>
    <property type="match status" value="1"/>
</dbReference>
<sequence length="820" mass="91707">MAEDCSFVAPGHLPSKWHRPQDYPHEQRGFHPPQPYQRKAQTYQNNHSQAYQNNNSQAYQNNNSQAYQNNTSQAYRNNNSQAYQNNTWAHQTNGQGHHNNAQAYQPQETYACGPCNRTYYSQHQLDKHLQDHVKCPFPKCPMSAHPKTIERHIDNQHLLVNFANLQIDDEAWIAERKKRFPTSQRAELRRAQQLQKVKRGERLGKSTKPFAPRGGRGGRGRGRGRGRGNAGSGGGGGGGDDDGGVGGEKNERKRPDHSESNDYRGRKKRRMMQDSRKDQLEEVNESGERKLLPTASHPVRQRRDRTDAITVPDPDSEDEDTRDGIPTFRGTRHFYESTGEVSYFGTKSATALESHIKEEKVKAMEQAVVNDISDEDDWDESGSKENSVGAPTLQPATLVLGGALGNLMGAYSDSEEDGNTTESASKEVKQSSSQNQTEPISNPALEHGRTKNESNGRKAAAKATMTTMTTQMPPNNKTSRYQKKKKFPKNRNQRGPKHPGGPRSYFPKRRKTLLERLLLPDITRERNIILQCARFIVQQKFFLPTQSKEEEKDEMEGGDKKDSQKVGGQKRTVEGEKESLGEEERLGGSHENSLEGKEMNQRENKDEEGKEKNQNRKDEEKETMMTEGEGEVEMIVEEDVAAGPHETSANRGTREVTAAVVRSAWAAAQEWTGAWKVGSSQLRTVVDGLEGLEAACAPEKTVHEAAKGVHAALVKMRGCLATLAGLLEELKKVEELEKKKEGGGAPLFSTLTLHHMVLILASVSSDYERETRVKEAACHPLPSARSPAALATSHALWTHLVYLPPQHYPLKTLLRETQQL</sequence>
<protein>
    <submittedName>
        <fullName evidence="4">Nuclear fragile X mental retardation-interacting protein 1</fullName>
    </submittedName>
</protein>
<feature type="compositionally biased region" description="Basic and acidic residues" evidence="2">
    <location>
        <begin position="271"/>
        <end position="291"/>
    </location>
</feature>
<accession>A0A8J4YHZ0</accession>
<feature type="compositionally biased region" description="Basic and acidic residues" evidence="2">
    <location>
        <begin position="19"/>
        <end position="29"/>
    </location>
</feature>
<dbReference type="InterPro" id="IPR013087">
    <property type="entry name" value="Znf_C2H2_type"/>
</dbReference>
<feature type="compositionally biased region" description="Basic residues" evidence="2">
    <location>
        <begin position="480"/>
        <end position="497"/>
    </location>
</feature>
<dbReference type="GO" id="GO:0000492">
    <property type="term" value="P:box C/D snoRNP assembly"/>
    <property type="evidence" value="ECO:0007669"/>
    <property type="project" value="TreeGrafter"/>
</dbReference>
<comment type="caution">
    <text evidence="4">The sequence shown here is derived from an EMBL/GenBank/DDBJ whole genome shotgun (WGS) entry which is preliminary data.</text>
</comment>
<dbReference type="GO" id="GO:0005634">
    <property type="term" value="C:nucleus"/>
    <property type="evidence" value="ECO:0007669"/>
    <property type="project" value="TreeGrafter"/>
</dbReference>
<evidence type="ECO:0000259" key="3">
    <source>
        <dbReference type="PROSITE" id="PS50157"/>
    </source>
</evidence>
<gene>
    <name evidence="4" type="primary">Nufip1</name>
    <name evidence="4" type="ORF">GWK47_041439</name>
</gene>
<feature type="region of interest" description="Disordered" evidence="2">
    <location>
        <begin position="407"/>
        <end position="509"/>
    </location>
</feature>
<dbReference type="GO" id="GO:0008270">
    <property type="term" value="F:zinc ion binding"/>
    <property type="evidence" value="ECO:0007669"/>
    <property type="project" value="UniProtKB-KW"/>
</dbReference>
<feature type="compositionally biased region" description="Basic and acidic residues" evidence="2">
    <location>
        <begin position="248"/>
        <end position="264"/>
    </location>
</feature>
<feature type="compositionally biased region" description="Basic and acidic residues" evidence="2">
    <location>
        <begin position="547"/>
        <end position="564"/>
    </location>
</feature>
<dbReference type="InterPro" id="IPR039136">
    <property type="entry name" value="NUFIP1-like"/>
</dbReference>
<feature type="compositionally biased region" description="Polar residues" evidence="2">
    <location>
        <begin position="430"/>
        <end position="440"/>
    </location>
</feature>
<organism evidence="4 5">
    <name type="scientific">Chionoecetes opilio</name>
    <name type="common">Atlantic snow crab</name>
    <name type="synonym">Cancer opilio</name>
    <dbReference type="NCBI Taxonomy" id="41210"/>
    <lineage>
        <taxon>Eukaryota</taxon>
        <taxon>Metazoa</taxon>
        <taxon>Ecdysozoa</taxon>
        <taxon>Arthropoda</taxon>
        <taxon>Crustacea</taxon>
        <taxon>Multicrustacea</taxon>
        <taxon>Malacostraca</taxon>
        <taxon>Eumalacostraca</taxon>
        <taxon>Eucarida</taxon>
        <taxon>Decapoda</taxon>
        <taxon>Pleocyemata</taxon>
        <taxon>Brachyura</taxon>
        <taxon>Eubrachyura</taxon>
        <taxon>Majoidea</taxon>
        <taxon>Majidae</taxon>
        <taxon>Chionoecetes</taxon>
    </lineage>
</organism>
<feature type="region of interest" description="Disordered" evidence="2">
    <location>
        <begin position="180"/>
        <end position="330"/>
    </location>
</feature>
<dbReference type="PROSITE" id="PS00028">
    <property type="entry name" value="ZINC_FINGER_C2H2_1"/>
    <property type="match status" value="1"/>
</dbReference>
<dbReference type="EMBL" id="JACEEZ010007428">
    <property type="protein sequence ID" value="KAG0724056.1"/>
    <property type="molecule type" value="Genomic_DNA"/>
</dbReference>
<keyword evidence="5" id="KW-1185">Reference proteome</keyword>
<proteinExistence type="predicted"/>
<feature type="compositionally biased region" description="Gly residues" evidence="2">
    <location>
        <begin position="227"/>
        <end position="238"/>
    </location>
</feature>
<feature type="region of interest" description="Disordered" evidence="2">
    <location>
        <begin position="547"/>
        <end position="626"/>
    </location>
</feature>
<dbReference type="PANTHER" id="PTHR13309:SF0">
    <property type="entry name" value="FMR1-INTERACTING PROTEIN NUFIP1"/>
    <property type="match status" value="1"/>
</dbReference>
<keyword evidence="1" id="KW-0479">Metal-binding</keyword>
<name>A0A8J4YHZ0_CHIOP</name>
<evidence type="ECO:0000256" key="1">
    <source>
        <dbReference type="PROSITE-ProRule" id="PRU00042"/>
    </source>
</evidence>
<keyword evidence="1" id="KW-0863">Zinc-finger</keyword>
<dbReference type="SMART" id="SM00355">
    <property type="entry name" value="ZnF_C2H2"/>
    <property type="match status" value="2"/>
</dbReference>
<keyword evidence="1" id="KW-0862">Zinc</keyword>
<dbReference type="InterPro" id="IPR019496">
    <property type="entry name" value="NUFIP1_cons_dom"/>
</dbReference>
<feature type="compositionally biased region" description="Basic and acidic residues" evidence="2">
    <location>
        <begin position="446"/>
        <end position="456"/>
    </location>
</feature>
<dbReference type="AlphaFoldDB" id="A0A8J4YHZ0"/>
<evidence type="ECO:0000313" key="5">
    <source>
        <dbReference type="Proteomes" id="UP000770661"/>
    </source>
</evidence>
<evidence type="ECO:0000256" key="2">
    <source>
        <dbReference type="SAM" id="MobiDB-lite"/>
    </source>
</evidence>
<dbReference type="GO" id="GO:0003723">
    <property type="term" value="F:RNA binding"/>
    <property type="evidence" value="ECO:0007669"/>
    <property type="project" value="InterPro"/>
</dbReference>
<feature type="compositionally biased region" description="Basic residues" evidence="2">
    <location>
        <begin position="216"/>
        <end position="226"/>
    </location>
</feature>
<feature type="compositionally biased region" description="Low complexity" evidence="2">
    <location>
        <begin position="461"/>
        <end position="470"/>
    </location>
</feature>
<feature type="region of interest" description="Disordered" evidence="2">
    <location>
        <begin position="1"/>
        <end position="36"/>
    </location>
</feature>
<evidence type="ECO:0000313" key="4">
    <source>
        <dbReference type="EMBL" id="KAG0724056.1"/>
    </source>
</evidence>